<proteinExistence type="inferred from homology"/>
<dbReference type="FunFam" id="3.40.1280.10:FF:000001">
    <property type="entry name" value="tRNA (guanine-N(1)-)-methyltransferase"/>
    <property type="match status" value="1"/>
</dbReference>
<comment type="function">
    <text evidence="1 15 17">Specifically methylates guanosine-37 in various tRNAs.</text>
</comment>
<dbReference type="PANTHER" id="PTHR46417">
    <property type="entry name" value="TRNA (GUANINE-N(1)-)-METHYLTRANSFERASE"/>
    <property type="match status" value="1"/>
</dbReference>
<dbReference type="EC" id="2.1.1.228" evidence="5 15"/>
<evidence type="ECO:0000256" key="11">
    <source>
        <dbReference type="ARBA" id="ARBA00022694"/>
    </source>
</evidence>
<evidence type="ECO:0000256" key="5">
    <source>
        <dbReference type="ARBA" id="ARBA00012807"/>
    </source>
</evidence>
<evidence type="ECO:0000259" key="18">
    <source>
        <dbReference type="Pfam" id="PF01746"/>
    </source>
</evidence>
<keyword evidence="10 15" id="KW-0949">S-adenosyl-L-methionine</keyword>
<comment type="catalytic activity">
    <reaction evidence="14 15 17">
        <text>guanosine(37) in tRNA + S-adenosyl-L-methionine = N(1)-methylguanosine(37) in tRNA + S-adenosyl-L-homocysteine + H(+)</text>
        <dbReference type="Rhea" id="RHEA:36899"/>
        <dbReference type="Rhea" id="RHEA-COMP:10145"/>
        <dbReference type="Rhea" id="RHEA-COMP:10147"/>
        <dbReference type="ChEBI" id="CHEBI:15378"/>
        <dbReference type="ChEBI" id="CHEBI:57856"/>
        <dbReference type="ChEBI" id="CHEBI:59789"/>
        <dbReference type="ChEBI" id="CHEBI:73542"/>
        <dbReference type="ChEBI" id="CHEBI:74269"/>
        <dbReference type="EC" id="2.1.1.228"/>
    </reaction>
</comment>
<dbReference type="GO" id="GO:0005829">
    <property type="term" value="C:cytosol"/>
    <property type="evidence" value="ECO:0007669"/>
    <property type="project" value="TreeGrafter"/>
</dbReference>
<dbReference type="InterPro" id="IPR002649">
    <property type="entry name" value="tRNA_m1G_MeTrfase_TrmD"/>
</dbReference>
<evidence type="ECO:0000256" key="2">
    <source>
        <dbReference type="ARBA" id="ARBA00004496"/>
    </source>
</evidence>
<comment type="subcellular location">
    <subcellularLocation>
        <location evidence="2 15 17">Cytoplasm</location>
    </subcellularLocation>
</comment>
<dbReference type="PIRSF" id="PIRSF000386">
    <property type="entry name" value="tRNA_mtase"/>
    <property type="match status" value="1"/>
</dbReference>
<evidence type="ECO:0000256" key="3">
    <source>
        <dbReference type="ARBA" id="ARBA00007630"/>
    </source>
</evidence>
<keyword evidence="9 15" id="KW-0808">Transferase</keyword>
<comment type="similarity">
    <text evidence="3 15 17">Belongs to the RNA methyltransferase TrmD family.</text>
</comment>
<evidence type="ECO:0000256" key="7">
    <source>
        <dbReference type="ARBA" id="ARBA00022490"/>
    </source>
</evidence>
<dbReference type="Gene3D" id="1.10.1270.20">
    <property type="entry name" value="tRNA(m1g37)methyltransferase, domain 2"/>
    <property type="match status" value="1"/>
</dbReference>
<evidence type="ECO:0000256" key="12">
    <source>
        <dbReference type="ARBA" id="ARBA00029736"/>
    </source>
</evidence>
<evidence type="ECO:0000256" key="14">
    <source>
        <dbReference type="ARBA" id="ARBA00047783"/>
    </source>
</evidence>
<dbReference type="GO" id="GO:0002939">
    <property type="term" value="P:tRNA N1-guanine methylation"/>
    <property type="evidence" value="ECO:0007669"/>
    <property type="project" value="TreeGrafter"/>
</dbReference>
<comment type="caution">
    <text evidence="19">The sequence shown here is derived from an EMBL/GenBank/DDBJ whole genome shotgun (WGS) entry which is preliminary data.</text>
</comment>
<dbReference type="NCBIfam" id="NF000648">
    <property type="entry name" value="PRK00026.1"/>
    <property type="match status" value="1"/>
</dbReference>
<evidence type="ECO:0000256" key="10">
    <source>
        <dbReference type="ARBA" id="ARBA00022691"/>
    </source>
</evidence>
<feature type="binding site" evidence="15 16">
    <location>
        <begin position="131"/>
        <end position="136"/>
    </location>
    <ligand>
        <name>S-adenosyl-L-methionine</name>
        <dbReference type="ChEBI" id="CHEBI:59789"/>
    </ligand>
</feature>
<dbReference type="InterPro" id="IPR023148">
    <property type="entry name" value="tRNA_m1G_MeTrfase_C_sf"/>
</dbReference>
<dbReference type="FunFam" id="1.10.1270.20:FF:000001">
    <property type="entry name" value="tRNA (guanine-N(1)-)-methyltransferase"/>
    <property type="match status" value="1"/>
</dbReference>
<dbReference type="PANTHER" id="PTHR46417:SF1">
    <property type="entry name" value="TRNA (GUANINE-N(1)-)-METHYLTRANSFERASE"/>
    <property type="match status" value="1"/>
</dbReference>
<dbReference type="InterPro" id="IPR016009">
    <property type="entry name" value="tRNA_MeTrfase_TRMD/TRM10"/>
</dbReference>
<organism evidence="19">
    <name type="scientific">Desulfofervidus auxilii</name>
    <dbReference type="NCBI Taxonomy" id="1621989"/>
    <lineage>
        <taxon>Bacteria</taxon>
        <taxon>Pseudomonadati</taxon>
        <taxon>Thermodesulfobacteriota</taxon>
        <taxon>Candidatus Desulfofervidia</taxon>
        <taxon>Candidatus Desulfofervidales</taxon>
        <taxon>Candidatus Desulfofervidaceae</taxon>
        <taxon>Candidatus Desulfofervidus</taxon>
    </lineage>
</organism>
<evidence type="ECO:0000256" key="13">
    <source>
        <dbReference type="ARBA" id="ARBA00033392"/>
    </source>
</evidence>
<evidence type="ECO:0000256" key="16">
    <source>
        <dbReference type="PIRSR" id="PIRSR000386-1"/>
    </source>
</evidence>
<dbReference type="GO" id="GO:0052906">
    <property type="term" value="F:tRNA (guanine(37)-N1)-methyltransferase activity"/>
    <property type="evidence" value="ECO:0007669"/>
    <property type="project" value="UniProtKB-UniRule"/>
</dbReference>
<feature type="binding site" evidence="15 16">
    <location>
        <position position="112"/>
    </location>
    <ligand>
        <name>S-adenosyl-L-methionine</name>
        <dbReference type="ChEBI" id="CHEBI:59789"/>
    </ligand>
</feature>
<dbReference type="AlphaFoldDB" id="A0A7V0NE77"/>
<dbReference type="EMBL" id="DQWQ01000034">
    <property type="protein sequence ID" value="HDD35300.1"/>
    <property type="molecule type" value="Genomic_DNA"/>
</dbReference>
<keyword evidence="11 15" id="KW-0819">tRNA processing</keyword>
<evidence type="ECO:0000256" key="8">
    <source>
        <dbReference type="ARBA" id="ARBA00022603"/>
    </source>
</evidence>
<dbReference type="CDD" id="cd18080">
    <property type="entry name" value="TrmD-like"/>
    <property type="match status" value="1"/>
</dbReference>
<dbReference type="HAMAP" id="MF_00605">
    <property type="entry name" value="TrmD"/>
    <property type="match status" value="1"/>
</dbReference>
<evidence type="ECO:0000256" key="9">
    <source>
        <dbReference type="ARBA" id="ARBA00022679"/>
    </source>
</evidence>
<dbReference type="InterPro" id="IPR029028">
    <property type="entry name" value="Alpha/beta_knot_MTases"/>
</dbReference>
<accession>A0A7V0NE77</accession>
<keyword evidence="8 15" id="KW-0489">Methyltransferase</keyword>
<dbReference type="NCBIfam" id="TIGR00088">
    <property type="entry name" value="trmD"/>
    <property type="match status" value="1"/>
</dbReference>
<dbReference type="SUPFAM" id="SSF75217">
    <property type="entry name" value="alpha/beta knot"/>
    <property type="match status" value="1"/>
</dbReference>
<evidence type="ECO:0000256" key="17">
    <source>
        <dbReference type="RuleBase" id="RU003464"/>
    </source>
</evidence>
<gene>
    <name evidence="15 19" type="primary">trmD</name>
    <name evidence="19" type="ORF">ENF30_00715</name>
</gene>
<keyword evidence="7 15" id="KW-0963">Cytoplasm</keyword>
<dbReference type="Pfam" id="PF01746">
    <property type="entry name" value="tRNA_m1G_MT"/>
    <property type="match status" value="1"/>
</dbReference>
<evidence type="ECO:0000256" key="6">
    <source>
        <dbReference type="ARBA" id="ARBA00014679"/>
    </source>
</evidence>
<reference evidence="19" key="1">
    <citation type="journal article" date="2020" name="mSystems">
        <title>Genome- and Community-Level Interaction Insights into Carbon Utilization and Element Cycling Functions of Hydrothermarchaeota in Hydrothermal Sediment.</title>
        <authorList>
            <person name="Zhou Z."/>
            <person name="Liu Y."/>
            <person name="Xu W."/>
            <person name="Pan J."/>
            <person name="Luo Z.H."/>
            <person name="Li M."/>
        </authorList>
    </citation>
    <scope>NUCLEOTIDE SEQUENCE [LARGE SCALE GENOMIC DNA]</scope>
    <source>
        <strain evidence="19">HyVt-113</strain>
    </source>
</reference>
<evidence type="ECO:0000313" key="19">
    <source>
        <dbReference type="EMBL" id="HDD35300.1"/>
    </source>
</evidence>
<feature type="domain" description="tRNA methyltransferase TRMD/TRM10-type" evidence="18">
    <location>
        <begin position="1"/>
        <end position="222"/>
    </location>
</feature>
<dbReference type="InterPro" id="IPR029026">
    <property type="entry name" value="tRNA_m1G_MTases_N"/>
</dbReference>
<dbReference type="Gene3D" id="3.40.1280.10">
    <property type="match status" value="1"/>
</dbReference>
<comment type="subunit">
    <text evidence="4 15 17">Homodimer.</text>
</comment>
<dbReference type="Proteomes" id="UP000885706">
    <property type="component" value="Unassembled WGS sequence"/>
</dbReference>
<evidence type="ECO:0000256" key="15">
    <source>
        <dbReference type="HAMAP-Rule" id="MF_00605"/>
    </source>
</evidence>
<evidence type="ECO:0000256" key="1">
    <source>
        <dbReference type="ARBA" id="ARBA00002634"/>
    </source>
</evidence>
<sequence length="248" mass="28667">MIFTILTLFPEFFNSPFKISIIGRAIRTEKIKVKLVNIRDFTTDKHRTTDDVPYGGGEGMVMKPEPIIRAIKSIKKKDPNTWVILLNPQGRKFNQKIARELSKMRHLLFICGHYEGIDERVGYFVDDEISIGDFVLTGGEAAALCIIDAVARLVPGVVGKSKSILEESFERGLLEYPQYTRPREYAGYKVPEVLLSGHHENIALWRRRQSILRTLFLRPDLLFETKLTQEDKRFLKEICEKLIKDERE</sequence>
<evidence type="ECO:0000256" key="4">
    <source>
        <dbReference type="ARBA" id="ARBA00011738"/>
    </source>
</evidence>
<name>A0A7V0NE77_DESA2</name>
<protein>
    <recommendedName>
        <fullName evidence="6 15">tRNA (guanine-N(1)-)-methyltransferase</fullName>
        <ecNumber evidence="5 15">2.1.1.228</ecNumber>
    </recommendedName>
    <alternativeName>
        <fullName evidence="12 15">M1G-methyltransferase</fullName>
    </alternativeName>
    <alternativeName>
        <fullName evidence="13 15">tRNA [GM37] methyltransferase</fullName>
    </alternativeName>
</protein>